<sequence>MAAKVVETGGYTFHVRCVAGIESCCYVDTINVAFDLGCLIDRVVNISHVFITHGHIDHVGAFVAHAARRALNKQKPAQYFVPAHLVPHLKIIFKATAAMQGDAPFPIHIVPLRAFDEVHVSPKYVVRAVPTMHRVPSLGYIVYEKKNRLKPEYRLLPGQEIAALKRSGHVITIVELTPEIAYTGDTTIEAFTTAEDDERTMDLLRVKVLITEATYADSKMTIQDAVDRGHMHLDQFATHEHLFQQVGALVLVHFSARYSVEELIECMKARVPISLQQKTILGC</sequence>
<dbReference type="Gene3D" id="3.60.15.10">
    <property type="entry name" value="Ribonuclease Z/Hydroxyacylglutathione hydrolase-like"/>
    <property type="match status" value="1"/>
</dbReference>
<gene>
    <name evidence="2" type="ORF">PFR002_LOCUS203</name>
</gene>
<dbReference type="InterPro" id="IPR001279">
    <property type="entry name" value="Metallo-B-lactamas"/>
</dbReference>
<dbReference type="SUPFAM" id="SSF56281">
    <property type="entry name" value="Metallo-hydrolase/oxidoreductase"/>
    <property type="match status" value="1"/>
</dbReference>
<proteinExistence type="predicted"/>
<evidence type="ECO:0000259" key="1">
    <source>
        <dbReference type="Pfam" id="PF12706"/>
    </source>
</evidence>
<dbReference type="Pfam" id="PF12706">
    <property type="entry name" value="Lactamase_B_2"/>
    <property type="match status" value="1"/>
</dbReference>
<dbReference type="PANTHER" id="PTHR46504:SF2">
    <property type="entry name" value="TRNASE Z TRZ1"/>
    <property type="match status" value="1"/>
</dbReference>
<dbReference type="Proteomes" id="UP001159659">
    <property type="component" value="Unassembled WGS sequence"/>
</dbReference>
<feature type="domain" description="Metallo-beta-lactamase" evidence="1">
    <location>
        <begin position="41"/>
        <end position="254"/>
    </location>
</feature>
<dbReference type="AlphaFoldDB" id="A0AAV0SNM8"/>
<protein>
    <recommendedName>
        <fullName evidence="1">Metallo-beta-lactamase domain-containing protein</fullName>
    </recommendedName>
</protein>
<comment type="caution">
    <text evidence="2">The sequence shown here is derived from an EMBL/GenBank/DDBJ whole genome shotgun (WGS) entry which is preliminary data.</text>
</comment>
<organism evidence="2 3">
    <name type="scientific">Peronospora farinosa</name>
    <dbReference type="NCBI Taxonomy" id="134698"/>
    <lineage>
        <taxon>Eukaryota</taxon>
        <taxon>Sar</taxon>
        <taxon>Stramenopiles</taxon>
        <taxon>Oomycota</taxon>
        <taxon>Peronosporomycetes</taxon>
        <taxon>Peronosporales</taxon>
        <taxon>Peronosporaceae</taxon>
        <taxon>Peronospora</taxon>
    </lineage>
</organism>
<dbReference type="PANTHER" id="PTHR46504">
    <property type="entry name" value="TRNASE Z TRZ1"/>
    <property type="match status" value="1"/>
</dbReference>
<dbReference type="InterPro" id="IPR036866">
    <property type="entry name" value="RibonucZ/Hydroxyglut_hydro"/>
</dbReference>
<dbReference type="EMBL" id="CANTFK010000017">
    <property type="protein sequence ID" value="CAI5704512.1"/>
    <property type="molecule type" value="Genomic_DNA"/>
</dbReference>
<name>A0AAV0SNM8_9STRA</name>
<accession>A0AAV0SNM8</accession>
<evidence type="ECO:0000313" key="3">
    <source>
        <dbReference type="Proteomes" id="UP001159659"/>
    </source>
</evidence>
<reference evidence="2" key="1">
    <citation type="submission" date="2022-12" db="EMBL/GenBank/DDBJ databases">
        <authorList>
            <person name="Webb A."/>
        </authorList>
    </citation>
    <scope>NUCLEOTIDE SEQUENCE</scope>
    <source>
        <strain evidence="2">Pf2</strain>
    </source>
</reference>
<evidence type="ECO:0000313" key="2">
    <source>
        <dbReference type="EMBL" id="CAI5704512.1"/>
    </source>
</evidence>